<keyword evidence="3" id="KW-0813">Transport</keyword>
<sequence>MLEKIVSYTLRHRAMILFLSLLIVAFGLYSYYRLPIDAFPDVTNIQVEVVSHADGLSAIEIERNVTYPIEMAMRGLPDIEQMRSVTKFGLSIVTIVFKDNVDIYFARQLVFERLAEAREKVPKGVEVAMGPIGTAMGEIYQYTLEGKMPEDPQQKIAYLTNLRTVQEWIVTPQLKNVAGVNEINSFGGYFKQYQVLVAPEKLLKHAVTVEEVYSAIGSNNENVGGNLLERGTDQYIVRGVGLIRDITDIENIVLKSAGGTPTYLRDVAQVKVGEAVRMGAAMKNGKDESVGGIVMMLRGENSRDVVRRVAAKVKEMNENNVLPDGMKIVPFYDRSDIVKASVGTVNKALIEGAILVLIVLYLLLNSFRGSLVVLIALPLSLLATFIVMKLAGISANLMSLGGLAISIGMIIDTTIIQVENVQRHLSEEGGKHPKLATVLKAVMEVRKPSIFGELIIALTFIPIISLEGIEGKMFSPLAITVAIALLASLFLSIFVIPVLCIMFLKPQPEKESYLMRQANQLYLPLLDWAMRKRKLVLSGAGILLLFSLFLVTKLGTEFIPTMDEGSFDMDVALLPGVSLAKAMEVNQRAAQKLMQFEELDTVISRTGQTGVALDTRGSDKTGYVGIYKPKSEWKRDITKEELTNEMRESLESIAGINFGFSQPIQCRIDELVAGTRAQLIVKLFGEDINVLSEKSAEIAKVLSTVRGGTDLNAEKVSGQPYLTVDIDRAKIARFGLNISDVQKVIEIAVAGKAASQLYEENRSFDITVRLPEEQRNSLDAIKNLLVTTKTGVNVPLEQLAEVKMVEGPAQISRQDGVRRIGVEMNVTGRDIGGFVAEAKQKIKEKVKLPPGYYLTWGGQFENQQRAMNKLMIIGPVAVALILLLLYVTFRSIRLSLLVISNLPFALIGGVFALFLSGQYLSVPASVGFVVLFGVAVLNGLVLVSRISQLREEGMELQEAIRKGSLDRLRPVLMTAAIAIFSLIPMLLAGGTGSEIQKPLATVVVGGLVTSTLLTLLIIPSVYSWFEKREVQEEA</sequence>
<feature type="transmembrane region" description="Helical" evidence="8">
    <location>
        <begin position="535"/>
        <end position="552"/>
    </location>
</feature>
<dbReference type="SUPFAM" id="SSF82866">
    <property type="entry name" value="Multidrug efflux transporter AcrB transmembrane domain"/>
    <property type="match status" value="2"/>
</dbReference>
<name>C6DYN9_GEOSM</name>
<proteinExistence type="inferred from homology"/>
<evidence type="ECO:0000256" key="3">
    <source>
        <dbReference type="ARBA" id="ARBA00022448"/>
    </source>
</evidence>
<feature type="transmembrane region" description="Helical" evidence="8">
    <location>
        <begin position="896"/>
        <end position="920"/>
    </location>
</feature>
<evidence type="ECO:0000256" key="2">
    <source>
        <dbReference type="ARBA" id="ARBA00010942"/>
    </source>
</evidence>
<evidence type="ECO:0000256" key="8">
    <source>
        <dbReference type="SAM" id="Phobius"/>
    </source>
</evidence>
<dbReference type="KEGG" id="gem:GM21_2274"/>
<feature type="transmembrane region" description="Helical" evidence="8">
    <location>
        <begin position="397"/>
        <end position="416"/>
    </location>
</feature>
<dbReference type="SUPFAM" id="SSF82714">
    <property type="entry name" value="Multidrug efflux transporter AcrB TolC docking domain, DN and DC subdomains"/>
    <property type="match status" value="2"/>
</dbReference>
<reference evidence="9" key="1">
    <citation type="submission" date="2009-07" db="EMBL/GenBank/DDBJ databases">
        <title>Complete sequence of Geobacter sp. M21.</title>
        <authorList>
            <consortium name="US DOE Joint Genome Institute"/>
            <person name="Lucas S."/>
            <person name="Copeland A."/>
            <person name="Lapidus A."/>
            <person name="Glavina del Rio T."/>
            <person name="Dalin E."/>
            <person name="Tice H."/>
            <person name="Bruce D."/>
            <person name="Goodwin L."/>
            <person name="Pitluck S."/>
            <person name="Saunders E."/>
            <person name="Brettin T."/>
            <person name="Detter J.C."/>
            <person name="Han C."/>
            <person name="Larimer F."/>
            <person name="Land M."/>
            <person name="Hauser L."/>
            <person name="Kyrpides N."/>
            <person name="Ovchinnikova G."/>
            <person name="Lovley D."/>
        </authorList>
    </citation>
    <scope>NUCLEOTIDE SEQUENCE [LARGE SCALE GENOMIC DNA]</scope>
    <source>
        <strain evidence="9">M21</strain>
    </source>
</reference>
<feature type="transmembrane region" description="Helical" evidence="8">
    <location>
        <begin position="371"/>
        <end position="391"/>
    </location>
</feature>
<feature type="transmembrane region" description="Helical" evidence="8">
    <location>
        <begin position="450"/>
        <end position="469"/>
    </location>
</feature>
<evidence type="ECO:0000313" key="9">
    <source>
        <dbReference type="EMBL" id="ACT18323.1"/>
    </source>
</evidence>
<feature type="transmembrane region" description="Helical" evidence="8">
    <location>
        <begin position="968"/>
        <end position="987"/>
    </location>
</feature>
<gene>
    <name evidence="9" type="ordered locus">GM21_2274</name>
</gene>
<evidence type="ECO:0000256" key="7">
    <source>
        <dbReference type="ARBA" id="ARBA00023136"/>
    </source>
</evidence>
<dbReference type="InterPro" id="IPR001036">
    <property type="entry name" value="Acrflvin-R"/>
</dbReference>
<dbReference type="PRINTS" id="PR00702">
    <property type="entry name" value="ACRIFLAVINRP"/>
</dbReference>
<organism evidence="9">
    <name type="scientific">Geobacter sp. (strain M21)</name>
    <dbReference type="NCBI Taxonomy" id="443144"/>
    <lineage>
        <taxon>Bacteria</taxon>
        <taxon>Pseudomonadati</taxon>
        <taxon>Thermodesulfobacteriota</taxon>
        <taxon>Desulfuromonadia</taxon>
        <taxon>Geobacterales</taxon>
        <taxon>Geobacteraceae</taxon>
        <taxon>Geobacter</taxon>
    </lineage>
</organism>
<dbReference type="GO" id="GO:0042910">
    <property type="term" value="F:xenobiotic transmembrane transporter activity"/>
    <property type="evidence" value="ECO:0007669"/>
    <property type="project" value="TreeGrafter"/>
</dbReference>
<keyword evidence="5 8" id="KW-0812">Transmembrane</keyword>
<comment type="similarity">
    <text evidence="2">Belongs to the resistance-nodulation-cell division (RND) (TC 2.A.6) family.</text>
</comment>
<evidence type="ECO:0000256" key="5">
    <source>
        <dbReference type="ARBA" id="ARBA00022692"/>
    </source>
</evidence>
<dbReference type="AlphaFoldDB" id="C6DYN9"/>
<evidence type="ECO:0000256" key="4">
    <source>
        <dbReference type="ARBA" id="ARBA00022475"/>
    </source>
</evidence>
<dbReference type="PANTHER" id="PTHR32063">
    <property type="match status" value="1"/>
</dbReference>
<dbReference type="HOGENOM" id="CLU_002755_1_2_7"/>
<accession>C6DYN9</accession>
<dbReference type="InterPro" id="IPR004763">
    <property type="entry name" value="CusA-like"/>
</dbReference>
<dbReference type="PANTHER" id="PTHR32063:SF24">
    <property type="entry name" value="CATION EFFLUX SYSTEM (ACRB_ACRD_ACRF FAMILY)"/>
    <property type="match status" value="1"/>
</dbReference>
<dbReference type="Gene3D" id="3.30.70.1320">
    <property type="entry name" value="Multidrug efflux transporter AcrB pore domain like"/>
    <property type="match status" value="1"/>
</dbReference>
<dbReference type="GO" id="GO:0008324">
    <property type="term" value="F:monoatomic cation transmembrane transporter activity"/>
    <property type="evidence" value="ECO:0007669"/>
    <property type="project" value="InterPro"/>
</dbReference>
<dbReference type="InterPro" id="IPR027463">
    <property type="entry name" value="AcrB_DN_DC_subdom"/>
</dbReference>
<evidence type="ECO:0000256" key="1">
    <source>
        <dbReference type="ARBA" id="ARBA00004651"/>
    </source>
</evidence>
<dbReference type="Gene3D" id="1.20.1640.10">
    <property type="entry name" value="Multidrug efflux transporter AcrB transmembrane domain"/>
    <property type="match status" value="2"/>
</dbReference>
<keyword evidence="4" id="KW-1003">Cell membrane</keyword>
<feature type="transmembrane region" description="Helical" evidence="8">
    <location>
        <begin position="870"/>
        <end position="889"/>
    </location>
</feature>
<evidence type="ECO:0000256" key="6">
    <source>
        <dbReference type="ARBA" id="ARBA00022989"/>
    </source>
</evidence>
<feature type="transmembrane region" description="Helical" evidence="8">
    <location>
        <begin position="926"/>
        <end position="947"/>
    </location>
</feature>
<dbReference type="EMBL" id="CP001661">
    <property type="protein sequence ID" value="ACT18323.1"/>
    <property type="molecule type" value="Genomic_DNA"/>
</dbReference>
<dbReference type="Gene3D" id="3.30.70.1440">
    <property type="entry name" value="Multidrug efflux transporter AcrB pore domain"/>
    <property type="match status" value="1"/>
</dbReference>
<keyword evidence="7 8" id="KW-0472">Membrane</keyword>
<dbReference type="GO" id="GO:0005886">
    <property type="term" value="C:plasma membrane"/>
    <property type="evidence" value="ECO:0007669"/>
    <property type="project" value="UniProtKB-SubCell"/>
</dbReference>
<dbReference type="SUPFAM" id="SSF82693">
    <property type="entry name" value="Multidrug efflux transporter AcrB pore domain, PN1, PN2, PC1 and PC2 subdomains"/>
    <property type="match status" value="1"/>
</dbReference>
<keyword evidence="6 8" id="KW-1133">Transmembrane helix</keyword>
<dbReference type="Pfam" id="PF00873">
    <property type="entry name" value="ACR_tran"/>
    <property type="match status" value="1"/>
</dbReference>
<dbReference type="eggNOG" id="COG3696">
    <property type="taxonomic scope" value="Bacteria"/>
</dbReference>
<feature type="transmembrane region" description="Helical" evidence="8">
    <location>
        <begin position="481"/>
        <end position="504"/>
    </location>
</feature>
<dbReference type="STRING" id="443144.GM21_2274"/>
<protein>
    <submittedName>
        <fullName evidence="9">Heavy metal efflux pump, CzcA family</fullName>
    </submittedName>
</protein>
<dbReference type="Gene3D" id="3.30.70.1430">
    <property type="entry name" value="Multidrug efflux transporter AcrB pore domain"/>
    <property type="match status" value="2"/>
</dbReference>
<feature type="transmembrane region" description="Helical" evidence="8">
    <location>
        <begin position="348"/>
        <end position="364"/>
    </location>
</feature>
<comment type="subcellular location">
    <subcellularLocation>
        <location evidence="1">Cell membrane</location>
        <topology evidence="1">Multi-pass membrane protein</topology>
    </subcellularLocation>
</comment>
<feature type="transmembrane region" description="Helical" evidence="8">
    <location>
        <begin position="999"/>
        <end position="1018"/>
    </location>
</feature>
<dbReference type="Gene3D" id="3.30.2090.10">
    <property type="entry name" value="Multidrug efflux transporter AcrB TolC docking domain, DN and DC subdomains"/>
    <property type="match status" value="2"/>
</dbReference>
<dbReference type="NCBIfam" id="TIGR00914">
    <property type="entry name" value="2A0601"/>
    <property type="match status" value="1"/>
</dbReference>
<dbReference type="OrthoDB" id="9798415at2"/>
<feature type="transmembrane region" description="Helical" evidence="8">
    <location>
        <begin position="12"/>
        <end position="32"/>
    </location>
</feature>